<dbReference type="Gene3D" id="3.40.630.30">
    <property type="match status" value="1"/>
</dbReference>
<evidence type="ECO:0000313" key="4">
    <source>
        <dbReference type="EMBL" id="UJO18216.1"/>
    </source>
</evidence>
<dbReference type="OrthoDB" id="448427at2759"/>
<dbReference type="InterPro" id="IPR019432">
    <property type="entry name" value="Acyltransferase_MbtK/IucB-like"/>
</dbReference>
<dbReference type="OMA" id="FPHKQSW"/>
<dbReference type="Pfam" id="PF13523">
    <property type="entry name" value="Acetyltransf_8"/>
    <property type="match status" value="1"/>
</dbReference>
<evidence type="ECO:0000259" key="3">
    <source>
        <dbReference type="SMART" id="SM01006"/>
    </source>
</evidence>
<evidence type="ECO:0000256" key="2">
    <source>
        <dbReference type="SAM" id="MobiDB-lite"/>
    </source>
</evidence>
<dbReference type="GO" id="GO:0019290">
    <property type="term" value="P:siderophore biosynthetic process"/>
    <property type="evidence" value="ECO:0007669"/>
    <property type="project" value="InterPro"/>
</dbReference>
<sequence length="569" mass="64448">MAPAIVHLPNRQTLSVTPVFGGLYFKANDLSAHRSVFPPGWTIILNSEDDDDDDDDDDHKPLPGAATTHDTSADRSATEGVPKARHIHRFKRPTLRNDHLFISSISNPASNDFRPATSPTRQIAMMLWATLYWYFHQQEPEPQLRNATSESTPDAGKPKGEWRININREGIFTSKHLLPKMERMGLIASEDSTVGLDPEDGTKNQSEGWTQMFVSRRSFWQLDPRVYLFTLAPLQTNSPYPAMSPAGSRPASPVRNSQIHEERSSTPLGLQATAQSALGAGHRASTPPGPFHSSSHLPTFYPPPPCQYTSTNNMRHPIRPKPPRQGETFYTRYVPSLGQYLSFRVASLSKRPIVYRGPFSQHDGADPMQSGRDISRATASYSAPKVPTIGDLTVEERDSDTARMTDVEILHKWMNDPRVSHSWGEQGPIEHQEQFLKHGLTSRHSMPVIGCFDGKPFGFFEIYWVKEDRLAQYLGGEVADWDRGLHVLVGEQDFRGPHRIKVWLNALLHFCWLSDSRTNVVMMEPRVDNVKLRKYCEQVGFYREREVSLPHKQSNLMKIRREAWEAPAL</sequence>
<dbReference type="SUPFAM" id="SSF55729">
    <property type="entry name" value="Acyl-CoA N-acyltransferases (Nat)"/>
    <property type="match status" value="1"/>
</dbReference>
<dbReference type="PANTHER" id="PTHR31438">
    <property type="entry name" value="LYSINE N-ACYLTRANSFERASE C17G9.06C-RELATED"/>
    <property type="match status" value="1"/>
</dbReference>
<organism evidence="4 5">
    <name type="scientific">Passalora fulva</name>
    <name type="common">Tomato leaf mold</name>
    <name type="synonym">Cladosporium fulvum</name>
    <dbReference type="NCBI Taxonomy" id="5499"/>
    <lineage>
        <taxon>Eukaryota</taxon>
        <taxon>Fungi</taxon>
        <taxon>Dikarya</taxon>
        <taxon>Ascomycota</taxon>
        <taxon>Pezizomycotina</taxon>
        <taxon>Dothideomycetes</taxon>
        <taxon>Dothideomycetidae</taxon>
        <taxon>Mycosphaerellales</taxon>
        <taxon>Mycosphaerellaceae</taxon>
        <taxon>Fulvia</taxon>
    </lineage>
</organism>
<comment type="similarity">
    <text evidence="1">Belongs to the lysine N-acyltransferase MbtK family.</text>
</comment>
<protein>
    <submittedName>
        <fullName evidence="4">Acyltransferase sidL</fullName>
    </submittedName>
</protein>
<dbReference type="GO" id="GO:0016410">
    <property type="term" value="F:N-acyltransferase activity"/>
    <property type="evidence" value="ECO:0007669"/>
    <property type="project" value="TreeGrafter"/>
</dbReference>
<feature type="region of interest" description="Disordered" evidence="2">
    <location>
        <begin position="47"/>
        <end position="83"/>
    </location>
</feature>
<feature type="compositionally biased region" description="Acidic residues" evidence="2">
    <location>
        <begin position="47"/>
        <end position="57"/>
    </location>
</feature>
<dbReference type="PANTHER" id="PTHR31438:SF1">
    <property type="entry name" value="LYSINE N-ACYLTRANSFERASE C17G9.06C-RELATED"/>
    <property type="match status" value="1"/>
</dbReference>
<feature type="region of interest" description="Disordered" evidence="2">
    <location>
        <begin position="240"/>
        <end position="268"/>
    </location>
</feature>
<evidence type="ECO:0000313" key="5">
    <source>
        <dbReference type="Proteomes" id="UP000756132"/>
    </source>
</evidence>
<gene>
    <name evidence="4" type="ORF">CLAFUR5_05750</name>
</gene>
<dbReference type="GeneID" id="71985628"/>
<dbReference type="InterPro" id="IPR016181">
    <property type="entry name" value="Acyl_CoA_acyltransferase"/>
</dbReference>
<proteinExistence type="inferred from homology"/>
<name>A0A9Q8LIE8_PASFU</name>
<dbReference type="EMBL" id="CP090167">
    <property type="protein sequence ID" value="UJO18216.1"/>
    <property type="molecule type" value="Genomic_DNA"/>
</dbReference>
<feature type="domain" description="Acyltransferase MbtK/IucB-like conserved" evidence="3">
    <location>
        <begin position="400"/>
        <end position="446"/>
    </location>
</feature>
<dbReference type="AlphaFoldDB" id="A0A9Q8LIE8"/>
<keyword evidence="5" id="KW-1185">Reference proteome</keyword>
<reference evidence="4" key="2">
    <citation type="journal article" date="2022" name="Microb. Genom.">
        <title>A chromosome-scale genome assembly of the tomato pathogen Cladosporium fulvum reveals a compartmentalized genome architecture and the presence of a dispensable chromosome.</title>
        <authorList>
            <person name="Zaccaron A.Z."/>
            <person name="Chen L.H."/>
            <person name="Samaras A."/>
            <person name="Stergiopoulos I."/>
        </authorList>
    </citation>
    <scope>NUCLEOTIDE SEQUENCE</scope>
    <source>
        <strain evidence="4">Race5_Kim</strain>
    </source>
</reference>
<keyword evidence="4" id="KW-0808">Transferase</keyword>
<dbReference type="Proteomes" id="UP000756132">
    <property type="component" value="Chromosome 5"/>
</dbReference>
<dbReference type="KEGG" id="ffu:CLAFUR5_05750"/>
<keyword evidence="4" id="KW-0012">Acyltransferase</keyword>
<dbReference type="SMART" id="SM01006">
    <property type="entry name" value="AlcB"/>
    <property type="match status" value="1"/>
</dbReference>
<accession>A0A9Q8LIE8</accession>
<dbReference type="RefSeq" id="XP_047762582.1">
    <property type="nucleotide sequence ID" value="XM_047904898.1"/>
</dbReference>
<evidence type="ECO:0000256" key="1">
    <source>
        <dbReference type="ARBA" id="ARBA00009893"/>
    </source>
</evidence>
<reference evidence="4" key="1">
    <citation type="submission" date="2021-12" db="EMBL/GenBank/DDBJ databases">
        <authorList>
            <person name="Zaccaron A."/>
            <person name="Stergiopoulos I."/>
        </authorList>
    </citation>
    <scope>NUCLEOTIDE SEQUENCE</scope>
    <source>
        <strain evidence="4">Race5_Kim</strain>
    </source>
</reference>